<feature type="domain" description="Carrier" evidence="6">
    <location>
        <begin position="5048"/>
        <end position="5123"/>
    </location>
</feature>
<dbReference type="Gene3D" id="1.10.1200.10">
    <property type="entry name" value="ACP-like"/>
    <property type="match status" value="3"/>
</dbReference>
<dbReference type="CDD" id="cd05930">
    <property type="entry name" value="A_NRPS"/>
    <property type="match status" value="2"/>
</dbReference>
<dbReference type="InterPro" id="IPR009081">
    <property type="entry name" value="PP-bd_ACP"/>
</dbReference>
<dbReference type="SMART" id="SM00824">
    <property type="entry name" value="PKS_TE"/>
    <property type="match status" value="1"/>
</dbReference>
<dbReference type="NCBIfam" id="TIGR01720">
    <property type="entry name" value="NRPS-para261"/>
    <property type="match status" value="2"/>
</dbReference>
<dbReference type="InterPro" id="IPR001031">
    <property type="entry name" value="Thioesterase"/>
</dbReference>
<sequence>MGEVRRAARGRGNRKAGAPLFAQLLTAAVDSAGAAVALTYSPAGGVRCELTYTELDERSSRLARELIGRGVGPGDVVALGVTRSVESVLAVWAVAKTGAAFVPVDPGLPEERISYLLADSGALLGVTTSAHLEQLGASLDWLVVDEPAVAARIAARAAHPVSYVDRVRVLTDQHPAYVIYTSGSTGRPKGVVVTHTGLAGLVAAAREGYGVDAEARVLHVCSPNFDVSVLELLLTFHAGARLVVAPPTVFGGPDLAELVHRERVTHLLITPAALESVDPRGLDSVRAVVVAGDAFGPALVQRWAVQGRSFFNGYGPTEATVLATGSGALRPGQPITIGSAFAGVGAVVLDARLRPVPAGVAGELYLSGPALAQSYLGRPGLTADRFVASPLAGSAGARMYRTGDLVRRSTDGELEYLGRSDFQVKVRGFRIELGEIDAALTAHPDLEYAVTVGATADSGATVLVSYVLPRAGAVVEQAELTRFAGASLPGHMVPGAFVVLTQIPLTPNGKLDRAALPVPVFDAVTSRAPEGPVEIALAELFALVLGVERVGAEDSFFAAGGDSILSIQLVTRARAAGISFTPQQVFEHRTVAGLARVAVLGGEPVASLPELPGGGVGVLPLTPVLAASVAGGRAFGRFSQQLVLGLPDGIDRAGLLATLSAVLDQHDMLRARLRRVEGGWVFDTVPAGGVAVAELLAEVDVPAGSGEAERARIAEAAMDAALGCLDPAARMVAFAWLRRADGPDGLIVVAHHAVIDGVSWRILVSDLVSAWGRLAAGRPVALPAVGTSFRRWAHGLTEAAATRRDELDYWRAVLAVPDPPLGDRAFDPALDITATVATFTVTVPAEVTAALLTELPARYRAGAADGLLAGVAMAVRTWRARRGVDADATLVRLEGHGRVESAVPGADLTRTVGWFTSMYPVALDLSGIGAEAAWRGGAQTAAVVRAVKEQLRAVPDAGIGFGMLRHLDEATAGQLDGLLGQVGFNYLGRISAGEVAGPDAEAGWLPTGEWGEPVAAQDPELPAGAVVDINAIATESGAGVELRASFSYASLLVDEAAVRELAEHWTAALTVLAEHLGDPAAGGLTPSDVPLVRVGQAELDGWRRERPGLVDVVPLAPLQLGLLFLAELSPRDPYLVQLAVELAGVVDPDRLRRAAQVVLDRHAILRTSFGSTAAGSAAGFVVEGVAVPWRVVDTTETEAAALLAAEAGTGFDPAVPPLVRFTVFRRADGGLHLVLTVHHLLVDGWSMPVLMRELLLAYAADGAALPPVRPYRDYLVWLAGQDRAEALRNWGAALSGQQPTMLAAVVPVPSVPDTGHASASVELSAAWAEELAACAAAAEVTVNTVFQVAWGLVLAGVVGAEDVVFGAVVSGRPPQLDGVDTMVGLFANTIPVRVRPAPGDTLRTLLARVQAEQVTLLAGHHLGLAEIQRAAGSGELFDTLLAYESYPVDTEGLRRAHGAIDGLEIVGVEAANATHYPVAVGVEVGAGIRIGVQYRRDRITDAVADALLHRLRSVVEAFVAASGRPVAELLDPLAHGDDALAAAVYVRDLLTDLPELALPADRPRPAAPVVADDRVRVVIQADLYRRIRDFARERDTTVFTVVHTVFAVLLARLSGGDDIAIGVPSAQAGIRVLRLRVPAAVAVEDLVAAADAVARRGFAQPGLATDDVACAGAGVPVARAMIRTEPVDGLDHADLVLRLCADATEDTVAAEFRFATALFDRATVSVFADRLLRLLLAALAAPRTPVGDLAVLSEGELAALTAREGTTDPAVLFPDLLVRGVAVGRDRIALREGEYTLTYGEFDERTSRLARALLARGVGPEVAVALALPRSAAMVVAAVAVAKAGGFPVPMDPAYPAERLRHLIADSGAALGISVSGQGDRLPTEPGWLLLDDPVVERECAAYPSAPVTDDERRSPLRVQHPAYLIYTSGSTGLPKGVVVTHAGLAGLLDEAVRRYQLTAEHRFLHICSPCFDPSVLEWLCALATGATLVVVPAEITGGAELAEVIAGAAVTHAIITPAVLGTLDPAGLDSLRVLSVGGDVTGQELLARWQPGRRYLNGYGPTETTIISTYAELTAGAPITIGSPVPGTHALILDARLAPVPPGVTGELYLTGAAVARGYRGRPATTAVRFVPDPWGEPGARMYRTGDLVRLRHGALEYAGRADAQLKVRGFRIEPGEVDAALVAAGDLAAVATVGRSTAAGTVTLVSYVVAAPGHTVDPRQLLERVAAVLPPQLVPTAVVPLDALPMTTNGKLDRAALPDPVTVSPIGRAPHGPAETVLADLFARVLGVPAVGADTSFFAVGGDSILSIQLVSLARAAGLVFTTRDVFEHRTVAKLAAIATSESAPTVPAELPGGGVGEVPLTPVLAEFLRDGSRDRFAQTMVLALPEGIDHAGVAATLAAVVGHHDMLRSRLSRDADRWRWEVLAPGSVDVDTLLTEVDAGPAVGAALAGIGSAAMDSALSMLDPGSGRMLACTWVRRDGAPDVLAVAVHHYAVDGVSWRILLPDLVTAWAQRSSGQPVALAPVGTSFRRWAHGLAEADHSAELDYWRRVMATPDPLLGDRGPDPARDTEATTRSFTVRVPVRTTETVLTALPALYRAGADHGLLTALALAVRAWRTRRGGDADTVLVRLEGHGRGDDAVPGADLTRTVGWFTSVYPVALAVAADAEDPLAATMRAVKEQLRAVPAQGIGFGLLRHDPRTRDALSGALGQIGFNYLGRASAATATGDTAWLPTADLGDLEVGYDPALPAHTVIDINAITVGTDAGRQLEANFRYATGILDESAVRELAVAWTDALADLAAHAADPAAGGLTPSDVPLVQVTQAELDSWRRSRPGLIDVLPLSPLQQSLLALGELLAESVHAYVIQLVAELRGTLDLDRLRRAAQAVLDRHANLRAAFVTTADGTPVQLVDDDVTAPLRVVEVGDDAELPALLAGDQRTVFDPAIAPLLRFTVYRTGCGRSHLVLTGHHILLDGWSMPLLMKELLLGYATGDGTALPPVRPYRDYLAWLAGQDRDSAEQAWARALSGVEPTLLAPELTWPPAVGTGFGLCEFALDSAATTALTGFAAGAEVTPNSVFQAAWGLVVAASTGRDDVVFGATISGRPPQLDGVADMIGLFVDAVPVRVRRTGGSAAELVRAVQAEQASLLDHHHLGLGAIGRIAGSGELFDTMLAFESYPVDAEGLRAAGSGIDDLHIDDLRGADHTHYPITVLVFLGAGTTVQVKFRRDLVAESTAEAVTDRLRRALDLLVATPDRADSDLIRQLAATADPIGRARFWRRTLADPPAPLTLPTDRNGTAAPTHGQAHLPVPVDLHRRLRALADTTAVSWPVLIRTGLAVLLARLTATADIVIATPDTDRVSRTVVDPATPFRQLLADAARADAAARAAGPIPAAELADLVGADHLQQVSLTSRPAATDTELAVTTDESGIGITCRAHTDDEAAAFGRRLLHLLGAAAEHPGTPAGDLPLTDRGETAALLQLGDGATPPVTGTLPEILVRGTGYGQQRIAVREGDRSVTYGTLDAESARLARVLIAAGVGPEIVVAAAVPRSYESILAFWAVAKAGGVYLPVDPAYPADRVRHMLDDSGATLGLTLAELVPTLAATVHWLGIDDPAVRASAAGRAATPVRNRDRLASIRPDHAAYLIYTSGSTGRPKGVTVTHAGLGALVAHSANLMGLRHDHRMLHVCSPSFDQSIEELGTAFHRGATLVIAPPDTVGGAELADLLRTERVTHTIITPALLSTLDPAGLPDLVCVSAGGEASTAELLAAWQPGRYFLNGYGPTEATIGASYASLRAGQRVTIGRPVPGIRAVVLDSRLRPVPTGVVGELYLAGPALARGYHDHTAATAGRFVADPWQVGGRMYRTGDRVRWVRAVTGASFELEYLGRTDFQIKIRGFRIEPGEIDAVLTRHPQVSSAVTVGAANPAGDTVLVSYVTGSAIDPGTLTRWAAGTLPAHLVPAAIVVLDRLPLSAAGKLDRAALPPAEFTARPYRAPRTPLEVTVAEVFAQVLGVDRVGADDSFFDRGGNSLLATRLTARLGAALDLRVPVRVLFAAPTVAGCAAEVTRLTRAARRPALTAGRRPDRIPLSPAQQRMWFLNRFDTGTAAYNIPVVLRLTGALDVEALRHAFSDVVARHEILRTVYPMVEHAPVQLVLPPEHPAVPRLRVDTVDDPESAVAQVVSTVFDVTTQVPLLACLCAVAPGEFVLAMTVHHIAGDGFSGAPLTHDLVRAYTARAAGTAPGWTPLPVQYADYALWQQRLLGDDTDPASTAAEQISYWRAELAGLPDQLDLPRDRPRPAVQSYAGGRVPLTLDAATHAALTELSRAYGATLFMTVHTALAIVLARLGGTADIAIGTPVAGRGEAALDDLIGMFVNTLVFRTRVEVDAGFAAHLSRQRDTDLRAFANADIPFEQLVEVLNPARSTARHPLFQVGLSFQNLAPVRMDLPGVTVDSVETDRGLSQFDLHLILADQYDTDGAPAGISGHCTFATDLFDSATVRGFLDRFTRFLAAVTADPTAPIHTVDLLAPAERSRILDTWNHTTHPVASATLASLLADTVTAHPDAPALVAAATRWSYTDLDDRVNRLARYLVAAGVGPETRVALALRRSADLVVAMYAVCVAGGAYVPIDPDQPVARTAHILDTAVPLLVLTDSSTGFTAPGHRIDRLDRLDLTPYRPEPLTDSDRHRPLRPGNTAYVIFTSGSTGRPKGVAVSHAAIVNQLRWKTTEFGLTTDDAVLVKTAATFDLSVWEFWSAAASGATLVLAAPEGHRDPAYLAELIRGEGVTTLHTVPAMLDALLTVPFPASLRRVLAIGDTLPPALARRLAAAAPGTALYNVYGPTEAAVAITNHRVDDTATGTVPIGRPVWNSQVYVLDARLRPVPSGVPGELYLAGTQLATGYLERPDLTAERFVANPFRTGTRLYRTGDLAAWTADGALEYLGRTDFQVKIRGYRVELGDIDAVMAEHPDVGFAVTVGRANQAGVTVLVTYALPAPGHTIGTVELLEYAARTLPAHMVPATVVVLDELPLTSVGKLDRAALPAPELAVRAYRAPATVVEDIVCDLVAEVLRVDRVGLDDHFFELGGTSLLATRLAARLGETLATTVPVTWIFTAPTPAGLAAAVTAEHTDTAFDPLLPLRTTGSREPLFCVHPIGGVAWSFGGLAAHLDPDRPLYGLQSPALSSAEPLPDSIENWARLYVKQIREVQPAGPYHLLGWSLGGVLAHAMAVQLQDEGEQVAVLAMLDSRLTAAATGSSGRHATAADLLGGFAGDHATDADLDPRRLARDLCERAAPQLALDPARLDHIVDAALASVAIDAAYRPRPFDGALTYFTAAQDDPDGTAGAASWTGAVTGPITNHPVDATHWRMTDDTALRTIAAVLRELL</sequence>
<dbReference type="Pfam" id="PF00501">
    <property type="entry name" value="AMP-binding"/>
    <property type="match status" value="4"/>
</dbReference>
<dbReference type="PROSITE" id="PS00012">
    <property type="entry name" value="PHOSPHOPANTETHEINE"/>
    <property type="match status" value="2"/>
</dbReference>
<keyword evidence="2" id="KW-0596">Phosphopantetheine</keyword>
<dbReference type="InterPro" id="IPR023213">
    <property type="entry name" value="CAT-like_dom_sf"/>
</dbReference>
<evidence type="ECO:0000259" key="6">
    <source>
        <dbReference type="PROSITE" id="PS50075"/>
    </source>
</evidence>
<dbReference type="InterPro" id="IPR020845">
    <property type="entry name" value="AMP-binding_CS"/>
</dbReference>
<dbReference type="EMBL" id="JBHSBA010000015">
    <property type="protein sequence ID" value="MFC4128312.1"/>
    <property type="molecule type" value="Genomic_DNA"/>
</dbReference>
<dbReference type="PANTHER" id="PTHR45527">
    <property type="entry name" value="NONRIBOSOMAL PEPTIDE SYNTHETASE"/>
    <property type="match status" value="1"/>
</dbReference>
<dbReference type="InterPro" id="IPR001242">
    <property type="entry name" value="Condensation_dom"/>
</dbReference>
<dbReference type="Gene3D" id="3.30.300.30">
    <property type="match status" value="4"/>
</dbReference>
<comment type="caution">
    <text evidence="7">The sequence shown here is derived from an EMBL/GenBank/DDBJ whole genome shotgun (WGS) entry which is preliminary data.</text>
</comment>
<dbReference type="InterPro" id="IPR020806">
    <property type="entry name" value="PKS_PP-bd"/>
</dbReference>
<evidence type="ECO:0000313" key="8">
    <source>
        <dbReference type="Proteomes" id="UP001595767"/>
    </source>
</evidence>
<name>A0ABV8LBP7_9NOCA</name>
<keyword evidence="4" id="KW-0677">Repeat</keyword>
<dbReference type="Gene3D" id="3.30.559.10">
    <property type="entry name" value="Chloramphenicol acetyltransferase-like domain"/>
    <property type="match status" value="6"/>
</dbReference>
<gene>
    <name evidence="7" type="ORF">ACFOW8_25635</name>
</gene>
<dbReference type="SUPFAM" id="SSF52777">
    <property type="entry name" value="CoA-dependent acyltransferases"/>
    <property type="match status" value="12"/>
</dbReference>
<keyword evidence="5" id="KW-0045">Antibiotic biosynthesis</keyword>
<dbReference type="NCBIfam" id="TIGR01733">
    <property type="entry name" value="AA-adenyl-dom"/>
    <property type="match status" value="4"/>
</dbReference>
<feature type="domain" description="Carrier" evidence="6">
    <location>
        <begin position="2271"/>
        <end position="2345"/>
    </location>
</feature>
<evidence type="ECO:0000313" key="7">
    <source>
        <dbReference type="EMBL" id="MFC4128312.1"/>
    </source>
</evidence>
<dbReference type="InterPro" id="IPR036736">
    <property type="entry name" value="ACP-like_sf"/>
</dbReference>
<dbReference type="InterPro" id="IPR045851">
    <property type="entry name" value="AMP-bd_C_sf"/>
</dbReference>
<dbReference type="SMART" id="SM00823">
    <property type="entry name" value="PKS_PP"/>
    <property type="match status" value="4"/>
</dbReference>
<keyword evidence="3" id="KW-0597">Phosphoprotein</keyword>
<dbReference type="SUPFAM" id="SSF56801">
    <property type="entry name" value="Acetyl-CoA synthetase-like"/>
    <property type="match status" value="4"/>
</dbReference>
<dbReference type="InterPro" id="IPR006162">
    <property type="entry name" value="Ppantetheine_attach_site"/>
</dbReference>
<dbReference type="InterPro" id="IPR010071">
    <property type="entry name" value="AA_adenyl_dom"/>
</dbReference>
<dbReference type="Gene3D" id="2.30.38.10">
    <property type="entry name" value="Luciferase, Domain 3"/>
    <property type="match status" value="4"/>
</dbReference>
<keyword evidence="8" id="KW-1185">Reference proteome</keyword>
<dbReference type="SUPFAM" id="SSF47336">
    <property type="entry name" value="ACP-like"/>
    <property type="match status" value="4"/>
</dbReference>
<dbReference type="InterPro" id="IPR025110">
    <property type="entry name" value="AMP-bd_C"/>
</dbReference>
<dbReference type="PANTHER" id="PTHR45527:SF1">
    <property type="entry name" value="FATTY ACID SYNTHASE"/>
    <property type="match status" value="1"/>
</dbReference>
<evidence type="ECO:0000256" key="3">
    <source>
        <dbReference type="ARBA" id="ARBA00022553"/>
    </source>
</evidence>
<accession>A0ABV8LBP7</accession>
<dbReference type="CDD" id="cd19540">
    <property type="entry name" value="LCL_NRPS-like"/>
    <property type="match status" value="1"/>
</dbReference>
<comment type="cofactor">
    <cofactor evidence="1">
        <name>pantetheine 4'-phosphate</name>
        <dbReference type="ChEBI" id="CHEBI:47942"/>
    </cofactor>
</comment>
<dbReference type="InterPro" id="IPR020802">
    <property type="entry name" value="TesA-like"/>
</dbReference>
<evidence type="ECO:0000256" key="5">
    <source>
        <dbReference type="ARBA" id="ARBA00023194"/>
    </source>
</evidence>
<dbReference type="NCBIfam" id="NF003417">
    <property type="entry name" value="PRK04813.1"/>
    <property type="match status" value="4"/>
</dbReference>
<dbReference type="Gene3D" id="3.40.50.1820">
    <property type="entry name" value="alpha/beta hydrolase"/>
    <property type="match status" value="1"/>
</dbReference>
<dbReference type="Pfam" id="PF13193">
    <property type="entry name" value="AMP-binding_C"/>
    <property type="match status" value="4"/>
</dbReference>
<protein>
    <submittedName>
        <fullName evidence="7">Amino acid adenylation domain-containing protein</fullName>
    </submittedName>
</protein>
<dbReference type="Pfam" id="PF00975">
    <property type="entry name" value="Thioesterase"/>
    <property type="match status" value="1"/>
</dbReference>
<dbReference type="Pfam" id="PF00668">
    <property type="entry name" value="Condensation"/>
    <property type="match status" value="6"/>
</dbReference>
<dbReference type="RefSeq" id="WP_378554059.1">
    <property type="nucleotide sequence ID" value="NZ_JBHSBA010000015.1"/>
</dbReference>
<dbReference type="Gene3D" id="3.30.559.30">
    <property type="entry name" value="Nonribosomal peptide synthetase, condensation domain"/>
    <property type="match status" value="8"/>
</dbReference>
<dbReference type="Proteomes" id="UP001595767">
    <property type="component" value="Unassembled WGS sequence"/>
</dbReference>
<organism evidence="7 8">
    <name type="scientific">Nocardia rhizosphaerae</name>
    <dbReference type="NCBI Taxonomy" id="1691571"/>
    <lineage>
        <taxon>Bacteria</taxon>
        <taxon>Bacillati</taxon>
        <taxon>Actinomycetota</taxon>
        <taxon>Actinomycetes</taxon>
        <taxon>Mycobacteriales</taxon>
        <taxon>Nocardiaceae</taxon>
        <taxon>Nocardia</taxon>
    </lineage>
</organism>
<dbReference type="InterPro" id="IPR029058">
    <property type="entry name" value="AB_hydrolase_fold"/>
</dbReference>
<feature type="domain" description="Carrier" evidence="6">
    <location>
        <begin position="3992"/>
        <end position="4067"/>
    </location>
</feature>
<dbReference type="PROSITE" id="PS50075">
    <property type="entry name" value="CARRIER"/>
    <property type="match status" value="4"/>
</dbReference>
<dbReference type="InterPro" id="IPR010060">
    <property type="entry name" value="NRPS_synth"/>
</dbReference>
<evidence type="ECO:0000256" key="2">
    <source>
        <dbReference type="ARBA" id="ARBA00022450"/>
    </source>
</evidence>
<dbReference type="Pfam" id="PF00550">
    <property type="entry name" value="PP-binding"/>
    <property type="match status" value="4"/>
</dbReference>
<dbReference type="Gene3D" id="3.40.50.980">
    <property type="match status" value="8"/>
</dbReference>
<evidence type="ECO:0000256" key="4">
    <source>
        <dbReference type="ARBA" id="ARBA00022737"/>
    </source>
</evidence>
<dbReference type="InterPro" id="IPR000873">
    <property type="entry name" value="AMP-dep_synth/lig_dom"/>
</dbReference>
<dbReference type="SUPFAM" id="SSF53474">
    <property type="entry name" value="alpha/beta-Hydrolases"/>
    <property type="match status" value="1"/>
</dbReference>
<dbReference type="PROSITE" id="PS00455">
    <property type="entry name" value="AMP_BINDING"/>
    <property type="match status" value="4"/>
</dbReference>
<evidence type="ECO:0000256" key="1">
    <source>
        <dbReference type="ARBA" id="ARBA00001957"/>
    </source>
</evidence>
<proteinExistence type="predicted"/>
<reference evidence="8" key="1">
    <citation type="journal article" date="2019" name="Int. J. Syst. Evol. Microbiol.">
        <title>The Global Catalogue of Microorganisms (GCM) 10K type strain sequencing project: providing services to taxonomists for standard genome sequencing and annotation.</title>
        <authorList>
            <consortium name="The Broad Institute Genomics Platform"/>
            <consortium name="The Broad Institute Genome Sequencing Center for Infectious Disease"/>
            <person name="Wu L."/>
            <person name="Ma J."/>
        </authorList>
    </citation>
    <scope>NUCLEOTIDE SEQUENCE [LARGE SCALE GENOMIC DNA]</scope>
    <source>
        <strain evidence="8">CGMCC 4.7204</strain>
    </source>
</reference>
<feature type="domain" description="Carrier" evidence="6">
    <location>
        <begin position="528"/>
        <end position="602"/>
    </location>
</feature>